<dbReference type="Proteomes" id="UP000286045">
    <property type="component" value="Unassembled WGS sequence"/>
</dbReference>
<evidence type="ECO:0000313" key="4">
    <source>
        <dbReference type="Proteomes" id="UP000286045"/>
    </source>
</evidence>
<keyword evidence="4" id="KW-1185">Reference proteome</keyword>
<dbReference type="AlphaFoldDB" id="A0A439D549"/>
<comment type="caution">
    <text evidence="3">The sequence shown here is derived from an EMBL/GenBank/DDBJ whole genome shotgun (WGS) entry which is preliminary data.</text>
</comment>
<dbReference type="InterPro" id="IPR057692">
    <property type="entry name" value="DUF7932"/>
</dbReference>
<evidence type="ECO:0000313" key="3">
    <source>
        <dbReference type="EMBL" id="RWA09525.1"/>
    </source>
</evidence>
<name>A0A439D549_9PEZI</name>
<accession>A0A439D549</accession>
<feature type="region of interest" description="Disordered" evidence="1">
    <location>
        <begin position="109"/>
        <end position="130"/>
    </location>
</feature>
<evidence type="ECO:0000259" key="2">
    <source>
        <dbReference type="Pfam" id="PF25560"/>
    </source>
</evidence>
<gene>
    <name evidence="3" type="ORF">EKO27_g5572</name>
</gene>
<sequence>MNVKLSVDGQDGRLIAQSTGIRDLRTAGDRQLQLYDRSAEYGRDGRPGMDAPRSIPGSAAGHLSVQIDESPEIKGGIRATVIASQSSHELPSFVDIPVGRDLLLTAIGGNGEDGMNGEDGVDGRDGADGVDASEASEATVLTVAMAASPLSPIFYDYSEKANRPGSAGHGGNGGDGGNGGTIEILVHEDQAHLLMAVKWDLSGGKGGQAGSHGRPGGGGRGGKGGKGHTWKQCVGYDYTCTSRCVGGDTTSSLTRYKPAADIRRALELARTGAQMVTGNNTALVTQAATRLQELRSPDANAKPDGSRQEYSSLYSLALTDFDVEDENGDGIFEPGEHLFIRRITIQNSGGMPSPTRPIQLSMVESDWFKPVFGREGWAFLPSIREGSSVTIDGPIKVRIREQEEYEIPEIGALFICREVIHLNAVMPWLEREIPNFEFDKVVEIRYPCELRNFQALATVAQGSQSKLSFEVYNHGGISIGPRGYNSRIVEVDVSFPAAFGELESEPGQWRESVTITPGEIRGGAGLVLKRQLRVHSHAQGYQHVAAIFKLYLGKPNRRRADGKFELNLVHVVEIKMQVSDHYIIHPDASFLLVTNSETGGERAQSIRRFINNSLGMEIDTWNISLYAGLNYRDQYSGAWENILSKYHGRTIIFLGNEFSFFGQGRKTIFDICDPEVIATAAANNTNLLFLDTPDFEPHQELISEIFFWPSQPISHMRANIIQSHQFNNVPDFVTAVTQQNQYHNLSHERYAITLSKKRHRVISPRPATLARKVAKQLRQKLPTERFLITFHESSPIDIIAIAGVSQHNSMAALERGTAQAHTADTSASDGLPRAEAYMIVEAIALHHRITLLRNTVAGSASNGNVVALRSQFAIEALTTSLIQTTHRELEMMLHKAPWPDTLLPSNPSKYSLEELKALFASHLPALHAIIFHPQASEPAVAVNDNVLLVLTYALAATRPQSKRQIAARVLTPTHNRRQRAHALLRAGITMLLRNEGFTENQISEFFTTASQVHSLSNRTKRNTSAAVLRMVAGLTKKIEHAVVRGKQDVTDLVRSSSYLAPEDWDSKAAAAMERSRRVTEEANEAWRIRERMLVS</sequence>
<dbReference type="Pfam" id="PF25560">
    <property type="entry name" value="DUF7932"/>
    <property type="match status" value="1"/>
</dbReference>
<feature type="compositionally biased region" description="Gly residues" evidence="1">
    <location>
        <begin position="204"/>
        <end position="222"/>
    </location>
</feature>
<dbReference type="EMBL" id="RYZI01000150">
    <property type="protein sequence ID" value="RWA09525.1"/>
    <property type="molecule type" value="Genomic_DNA"/>
</dbReference>
<feature type="region of interest" description="Disordered" evidence="1">
    <location>
        <begin position="204"/>
        <end position="227"/>
    </location>
</feature>
<proteinExistence type="predicted"/>
<organism evidence="3 4">
    <name type="scientific">Xylaria grammica</name>
    <dbReference type="NCBI Taxonomy" id="363999"/>
    <lineage>
        <taxon>Eukaryota</taxon>
        <taxon>Fungi</taxon>
        <taxon>Dikarya</taxon>
        <taxon>Ascomycota</taxon>
        <taxon>Pezizomycotina</taxon>
        <taxon>Sordariomycetes</taxon>
        <taxon>Xylariomycetidae</taxon>
        <taxon>Xylariales</taxon>
        <taxon>Xylariaceae</taxon>
        <taxon>Xylaria</taxon>
    </lineage>
</organism>
<protein>
    <recommendedName>
        <fullName evidence="2">DUF7932 domain-containing protein</fullName>
    </recommendedName>
</protein>
<dbReference type="STRING" id="363999.A0A439D549"/>
<feature type="domain" description="DUF7932" evidence="2">
    <location>
        <begin position="316"/>
        <end position="446"/>
    </location>
</feature>
<evidence type="ECO:0000256" key="1">
    <source>
        <dbReference type="SAM" id="MobiDB-lite"/>
    </source>
</evidence>
<reference evidence="3 4" key="1">
    <citation type="submission" date="2018-12" db="EMBL/GenBank/DDBJ databases">
        <title>Draft genome sequence of Xylaria grammica IHI A82.</title>
        <authorList>
            <person name="Buettner E."/>
            <person name="Kellner H."/>
        </authorList>
    </citation>
    <scope>NUCLEOTIDE SEQUENCE [LARGE SCALE GENOMIC DNA]</scope>
    <source>
        <strain evidence="3 4">IHI A82</strain>
    </source>
</reference>